<organism evidence="1 2">
    <name type="scientific">Eiseniibacteriota bacterium</name>
    <dbReference type="NCBI Taxonomy" id="2212470"/>
    <lineage>
        <taxon>Bacteria</taxon>
        <taxon>Candidatus Eiseniibacteriota</taxon>
    </lineage>
</organism>
<dbReference type="Proteomes" id="UP000697710">
    <property type="component" value="Unassembled WGS sequence"/>
</dbReference>
<reference evidence="1" key="2">
    <citation type="journal article" date="2021" name="Microbiome">
        <title>Successional dynamics and alternative stable states in a saline activated sludge microbial community over 9 years.</title>
        <authorList>
            <person name="Wang Y."/>
            <person name="Ye J."/>
            <person name="Ju F."/>
            <person name="Liu L."/>
            <person name="Boyd J.A."/>
            <person name="Deng Y."/>
            <person name="Parks D.H."/>
            <person name="Jiang X."/>
            <person name="Yin X."/>
            <person name="Woodcroft B.J."/>
            <person name="Tyson G.W."/>
            <person name="Hugenholtz P."/>
            <person name="Polz M.F."/>
            <person name="Zhang T."/>
        </authorList>
    </citation>
    <scope>NUCLEOTIDE SEQUENCE</scope>
    <source>
        <strain evidence="1">HKST-UBA01</strain>
    </source>
</reference>
<protein>
    <recommendedName>
        <fullName evidence="3">Lipoprotein</fullName>
    </recommendedName>
</protein>
<evidence type="ECO:0000313" key="2">
    <source>
        <dbReference type="Proteomes" id="UP000697710"/>
    </source>
</evidence>
<proteinExistence type="predicted"/>
<evidence type="ECO:0000313" key="1">
    <source>
        <dbReference type="EMBL" id="MCA9728955.1"/>
    </source>
</evidence>
<dbReference type="PROSITE" id="PS51257">
    <property type="entry name" value="PROKAR_LIPOPROTEIN"/>
    <property type="match status" value="1"/>
</dbReference>
<comment type="caution">
    <text evidence="1">The sequence shown here is derived from an EMBL/GenBank/DDBJ whole genome shotgun (WGS) entry which is preliminary data.</text>
</comment>
<dbReference type="EMBL" id="JAGQHR010000526">
    <property type="protein sequence ID" value="MCA9728955.1"/>
    <property type="molecule type" value="Genomic_DNA"/>
</dbReference>
<evidence type="ECO:0008006" key="3">
    <source>
        <dbReference type="Google" id="ProtNLM"/>
    </source>
</evidence>
<name>A0A956M095_UNCEI</name>
<gene>
    <name evidence="1" type="ORF">KC729_14785</name>
</gene>
<dbReference type="AlphaFoldDB" id="A0A956M095"/>
<reference evidence="1" key="1">
    <citation type="submission" date="2020-04" db="EMBL/GenBank/DDBJ databases">
        <authorList>
            <person name="Zhang T."/>
        </authorList>
    </citation>
    <scope>NUCLEOTIDE SEQUENCE</scope>
    <source>
        <strain evidence="1">HKST-UBA01</strain>
    </source>
</reference>
<accession>A0A956M095</accession>
<sequence length="393" mass="41641">MRRATLARGIILPVLALVFGCSEGDRQWSTAPGGPQDQTVDDPCGEVTSVRLLAGQTIDVGSVTVANDGTELCVTYQTSGDWTLVETHLDIRLTLGDVPQTRSGNPKVGKFTYSHKNLGHATSDEYCFLLEDLGYTAGTDLVVAAHAVVERVVDGQVQQNETAWGEGPEFPGNSWAMYLGHQVQECNDPGPFEEGDFTTYPQSEWGEDCVDGSQASCYLLDHWDGCLGSGEEGGEILVGCPIGGNFVSFTDPYALQDYLPLFNEALQSQPLLQSYFNPVVVADEEGESREGGEGGELLGQVLALTLSLTFDACDPDFGASDLALGDLVVCSDASPFNGMTVSQVLQEANNFLGGCGSSFTADELTAALAAINQSFVPGQSVGSYLCLPDGGNE</sequence>